<gene>
    <name evidence="2" type="ORF">OXH18_22580</name>
</gene>
<dbReference type="EMBL" id="CP113797">
    <property type="protein sequence ID" value="WAL59926.1"/>
    <property type="molecule type" value="Genomic_DNA"/>
</dbReference>
<evidence type="ECO:0000313" key="3">
    <source>
        <dbReference type="Proteomes" id="UP001163152"/>
    </source>
</evidence>
<accession>A0A9E9C4D4</accession>
<reference evidence="2" key="1">
    <citation type="submission" date="2022-12" db="EMBL/GenBank/DDBJ databases">
        <title>Polyphasic identification of a Novel Hot-Spring Cyanobacterium Ocullathermofonsia sinensis gen nov. sp. nov. and Genomic Insights on its Adaptations to the Thermal Habitat.</title>
        <authorList>
            <person name="Daroch M."/>
            <person name="Tang J."/>
            <person name="Jiang Y."/>
        </authorList>
    </citation>
    <scope>NUCLEOTIDE SEQUENCE</scope>
    <source>
        <strain evidence="2">PKUAC-SCTA174</strain>
    </source>
</reference>
<dbReference type="AlphaFoldDB" id="A0A9E9C4D4"/>
<evidence type="ECO:0000256" key="1">
    <source>
        <dbReference type="SAM" id="MobiDB-lite"/>
    </source>
</evidence>
<sequence length="80" mass="8733">MLKNGDRSCISSRSTTLTTPPAPPATPEAHILACSAPRLTPLRRLTLGKQQVRLNARIGIKHPIRLPHDSILHILLPTVC</sequence>
<dbReference type="RefSeq" id="WP_268609740.1">
    <property type="nucleotide sequence ID" value="NZ_CP113797.1"/>
</dbReference>
<evidence type="ECO:0000313" key="2">
    <source>
        <dbReference type="EMBL" id="WAL59926.1"/>
    </source>
</evidence>
<protein>
    <submittedName>
        <fullName evidence="2">Uncharacterized protein</fullName>
    </submittedName>
</protein>
<dbReference type="Proteomes" id="UP001163152">
    <property type="component" value="Chromosome"/>
</dbReference>
<dbReference type="KEGG" id="tsin:OXH18_22580"/>
<feature type="region of interest" description="Disordered" evidence="1">
    <location>
        <begin position="1"/>
        <end position="26"/>
    </location>
</feature>
<organism evidence="2 3">
    <name type="scientific">Thermocoleostomius sinensis A174</name>
    <dbReference type="NCBI Taxonomy" id="2016057"/>
    <lineage>
        <taxon>Bacteria</taxon>
        <taxon>Bacillati</taxon>
        <taxon>Cyanobacteriota</taxon>
        <taxon>Cyanophyceae</taxon>
        <taxon>Oculatellales</taxon>
        <taxon>Oculatellaceae</taxon>
        <taxon>Thermocoleostomius</taxon>
    </lineage>
</organism>
<keyword evidence="3" id="KW-1185">Reference proteome</keyword>
<name>A0A9E9C4D4_9CYAN</name>
<proteinExistence type="predicted"/>